<evidence type="ECO:0000259" key="2">
    <source>
        <dbReference type="Pfam" id="PF12937"/>
    </source>
</evidence>
<sequence>MEATGNRGHEDAIAAGAAVPRLFTAAAADSLGRGGGPSRQRRLAVHPPACPRRADHDGTPLTDELLLVVFAGVPDLAGLVRCAATCRRWRRLVSAEAAFLCRTPRRPPPGRFVAPLALGFFHHRQGDAAAPRFVAMASASRRFPGLLRQLPPQSLSTLGDGGLFDASSHIVASRNGLVVVDLRRGGGGKHDRALKLCVFNPMNGEVHVLPALGDDKFPGHYACTVLTADDCDDKAIDPPRSSSYFRLVMVYTRSGFTAFRSYSSEEVSWSEEAKVTSARLGQKQMALSRSGIVQHGGRLVHWLTKNVVFMLSLTTLQSLVVSLPSSENGQKFDMENTLLGMSPEGRLCAIQFGHLFLMPANRRIFIRVTTRTDCGWDRGELIQVEQLLPEDVTNVRLWWFCEKSGVIFFSAVAGDTDNRRNEMFALSLKTRVVEKPVSLERDGDPWGQVHGYEMSQTAYLASLAEP</sequence>
<organism evidence="3 4">
    <name type="scientific">Urochloa decumbens</name>
    <dbReference type="NCBI Taxonomy" id="240449"/>
    <lineage>
        <taxon>Eukaryota</taxon>
        <taxon>Viridiplantae</taxon>
        <taxon>Streptophyta</taxon>
        <taxon>Embryophyta</taxon>
        <taxon>Tracheophyta</taxon>
        <taxon>Spermatophyta</taxon>
        <taxon>Magnoliopsida</taxon>
        <taxon>Liliopsida</taxon>
        <taxon>Poales</taxon>
        <taxon>Poaceae</taxon>
        <taxon>PACMAD clade</taxon>
        <taxon>Panicoideae</taxon>
        <taxon>Panicodae</taxon>
        <taxon>Paniceae</taxon>
        <taxon>Melinidinae</taxon>
        <taxon>Urochloa</taxon>
    </lineage>
</organism>
<accession>A0ABC9C142</accession>
<evidence type="ECO:0000313" key="3">
    <source>
        <dbReference type="EMBL" id="CAL5010279.1"/>
    </source>
</evidence>
<name>A0ABC9C142_9POAL</name>
<dbReference type="PANTHER" id="PTHR36140">
    <property type="entry name" value="F-BOX DOMAIN-CONTAINING PROTEIN-RELATED"/>
    <property type="match status" value="1"/>
</dbReference>
<dbReference type="Proteomes" id="UP001497457">
    <property type="component" value="Chromosome 28b"/>
</dbReference>
<dbReference type="PANTHER" id="PTHR36140:SF3">
    <property type="entry name" value="F-BOX DOMAIN-CONTAINING PROTEIN"/>
    <property type="match status" value="1"/>
</dbReference>
<dbReference type="InterPro" id="IPR001810">
    <property type="entry name" value="F-box_dom"/>
</dbReference>
<dbReference type="AlphaFoldDB" id="A0ABC9C142"/>
<feature type="domain" description="F-box" evidence="2">
    <location>
        <begin position="63"/>
        <end position="95"/>
    </location>
</feature>
<protein>
    <recommendedName>
        <fullName evidence="2">F-box domain-containing protein</fullName>
    </recommendedName>
</protein>
<reference evidence="3 4" key="2">
    <citation type="submission" date="2024-10" db="EMBL/GenBank/DDBJ databases">
        <authorList>
            <person name="Ryan C."/>
        </authorList>
    </citation>
    <scope>NUCLEOTIDE SEQUENCE [LARGE SCALE GENOMIC DNA]</scope>
</reference>
<dbReference type="EMBL" id="OZ075138">
    <property type="protein sequence ID" value="CAL5010279.1"/>
    <property type="molecule type" value="Genomic_DNA"/>
</dbReference>
<proteinExistence type="predicted"/>
<dbReference type="SUPFAM" id="SSF81383">
    <property type="entry name" value="F-box domain"/>
    <property type="match status" value="1"/>
</dbReference>
<dbReference type="Gene3D" id="1.20.1280.50">
    <property type="match status" value="1"/>
</dbReference>
<dbReference type="InterPro" id="IPR036047">
    <property type="entry name" value="F-box-like_dom_sf"/>
</dbReference>
<gene>
    <name evidence="3" type="ORF">URODEC1_LOCUS69927</name>
</gene>
<evidence type="ECO:0000256" key="1">
    <source>
        <dbReference type="SAM" id="MobiDB-lite"/>
    </source>
</evidence>
<feature type="region of interest" description="Disordered" evidence="1">
    <location>
        <begin position="30"/>
        <end position="57"/>
    </location>
</feature>
<reference evidence="4" key="1">
    <citation type="submission" date="2024-06" db="EMBL/GenBank/DDBJ databases">
        <authorList>
            <person name="Ryan C."/>
        </authorList>
    </citation>
    <scope>NUCLEOTIDE SEQUENCE [LARGE SCALE GENOMIC DNA]</scope>
</reference>
<keyword evidence="4" id="KW-1185">Reference proteome</keyword>
<dbReference type="Pfam" id="PF12937">
    <property type="entry name" value="F-box-like"/>
    <property type="match status" value="1"/>
</dbReference>
<evidence type="ECO:0000313" key="4">
    <source>
        <dbReference type="Proteomes" id="UP001497457"/>
    </source>
</evidence>